<keyword evidence="2 4" id="KW-0238">DNA-binding</keyword>
<protein>
    <submittedName>
        <fullName evidence="7">TetR family transcriptional regulator</fullName>
    </submittedName>
</protein>
<evidence type="ECO:0000256" key="1">
    <source>
        <dbReference type="ARBA" id="ARBA00023015"/>
    </source>
</evidence>
<evidence type="ECO:0000256" key="3">
    <source>
        <dbReference type="ARBA" id="ARBA00023163"/>
    </source>
</evidence>
<accession>A0A2G3PQN6</accession>
<dbReference type="Proteomes" id="UP000225108">
    <property type="component" value="Unassembled WGS sequence"/>
</dbReference>
<dbReference type="FunFam" id="1.10.10.60:FF:000141">
    <property type="entry name" value="TetR family transcriptional regulator"/>
    <property type="match status" value="1"/>
</dbReference>
<dbReference type="PANTHER" id="PTHR30055:SF226">
    <property type="entry name" value="HTH-TYPE TRANSCRIPTIONAL REGULATOR PKSA"/>
    <property type="match status" value="1"/>
</dbReference>
<dbReference type="InterPro" id="IPR009057">
    <property type="entry name" value="Homeodomain-like_sf"/>
</dbReference>
<dbReference type="InterPro" id="IPR023772">
    <property type="entry name" value="DNA-bd_HTH_TetR-type_CS"/>
</dbReference>
<comment type="caution">
    <text evidence="7">The sequence shown here is derived from an EMBL/GenBank/DDBJ whole genome shotgun (WGS) entry which is preliminary data.</text>
</comment>
<gene>
    <name evidence="7" type="ORF">CSW57_02300</name>
</gene>
<evidence type="ECO:0000256" key="2">
    <source>
        <dbReference type="ARBA" id="ARBA00023125"/>
    </source>
</evidence>
<dbReference type="Pfam" id="PF00440">
    <property type="entry name" value="TetR_N"/>
    <property type="match status" value="1"/>
</dbReference>
<keyword evidence="3" id="KW-0804">Transcription</keyword>
<feature type="domain" description="HTH tetR-type" evidence="6">
    <location>
        <begin position="20"/>
        <end position="80"/>
    </location>
</feature>
<dbReference type="InterPro" id="IPR050109">
    <property type="entry name" value="HTH-type_TetR-like_transc_reg"/>
</dbReference>
<dbReference type="PANTHER" id="PTHR30055">
    <property type="entry name" value="HTH-TYPE TRANSCRIPTIONAL REGULATOR RUTR"/>
    <property type="match status" value="1"/>
</dbReference>
<dbReference type="GO" id="GO:0000976">
    <property type="term" value="F:transcription cis-regulatory region binding"/>
    <property type="evidence" value="ECO:0007669"/>
    <property type="project" value="TreeGrafter"/>
</dbReference>
<dbReference type="Gene3D" id="1.10.357.10">
    <property type="entry name" value="Tetracycline Repressor, domain 2"/>
    <property type="match status" value="1"/>
</dbReference>
<dbReference type="RefSeq" id="WP_099381269.1">
    <property type="nucleotide sequence ID" value="NZ_PEBD01000004.1"/>
</dbReference>
<evidence type="ECO:0000313" key="7">
    <source>
        <dbReference type="EMBL" id="PHV68114.1"/>
    </source>
</evidence>
<dbReference type="PRINTS" id="PR00455">
    <property type="entry name" value="HTHTETR"/>
</dbReference>
<dbReference type="PROSITE" id="PS01081">
    <property type="entry name" value="HTH_TETR_1"/>
    <property type="match status" value="1"/>
</dbReference>
<keyword evidence="1" id="KW-0805">Transcription regulation</keyword>
<evidence type="ECO:0000313" key="8">
    <source>
        <dbReference type="Proteomes" id="UP000225108"/>
    </source>
</evidence>
<evidence type="ECO:0000256" key="4">
    <source>
        <dbReference type="PROSITE-ProRule" id="PRU00335"/>
    </source>
</evidence>
<evidence type="ECO:0000259" key="6">
    <source>
        <dbReference type="PROSITE" id="PS50977"/>
    </source>
</evidence>
<feature type="DNA-binding region" description="H-T-H motif" evidence="4">
    <location>
        <begin position="43"/>
        <end position="62"/>
    </location>
</feature>
<dbReference type="EMBL" id="PEBD01000004">
    <property type="protein sequence ID" value="PHV68114.1"/>
    <property type="molecule type" value="Genomic_DNA"/>
</dbReference>
<name>A0A2G3PQN6_WILMA</name>
<reference evidence="7 8" key="1">
    <citation type="submission" date="2017-10" db="EMBL/GenBank/DDBJ databases">
        <title>The draft genome sequence of Williamsia sp. BULT 1.1 isolated from the semi-arid grassland soils from South Africa.</title>
        <authorList>
            <person name="Kabwe M.H."/>
            <person name="Govender N."/>
            <person name="Mutseka Lunga P."/>
            <person name="Vikram S."/>
            <person name="Makhalanyane T.P."/>
        </authorList>
    </citation>
    <scope>NUCLEOTIDE SEQUENCE [LARGE SCALE GENOMIC DNA]</scope>
    <source>
        <strain evidence="7 8">BULT 1.1</strain>
    </source>
</reference>
<organism evidence="7 8">
    <name type="scientific">Williamsia marianensis</name>
    <dbReference type="NCBI Taxonomy" id="85044"/>
    <lineage>
        <taxon>Bacteria</taxon>
        <taxon>Bacillati</taxon>
        <taxon>Actinomycetota</taxon>
        <taxon>Actinomycetes</taxon>
        <taxon>Mycobacteriales</taxon>
        <taxon>Nocardiaceae</taxon>
        <taxon>Williamsia</taxon>
    </lineage>
</organism>
<dbReference type="SUPFAM" id="SSF46689">
    <property type="entry name" value="Homeodomain-like"/>
    <property type="match status" value="1"/>
</dbReference>
<dbReference type="AlphaFoldDB" id="A0A2G3PQN6"/>
<dbReference type="PROSITE" id="PS50977">
    <property type="entry name" value="HTH_TETR_2"/>
    <property type="match status" value="1"/>
</dbReference>
<evidence type="ECO:0000256" key="5">
    <source>
        <dbReference type="SAM" id="MobiDB-lite"/>
    </source>
</evidence>
<dbReference type="GO" id="GO:0045892">
    <property type="term" value="P:negative regulation of DNA-templated transcription"/>
    <property type="evidence" value="ECO:0007669"/>
    <property type="project" value="UniProtKB-ARBA"/>
</dbReference>
<feature type="region of interest" description="Disordered" evidence="5">
    <location>
        <begin position="1"/>
        <end position="22"/>
    </location>
</feature>
<sequence length="226" mass="24535">MAKVRQRSGAAPSRRSNGNRPSDELLLDAARDVFHANGYHATSMEAIAQQADATKPTLYSHFGSKEQLYRACLVREADKLREWLFAAYESASALSMEEQVKADMVAFFRYASEHPAGFGLLFGDVTSGPNAEIRDELVLSISGQIAMRIRAYYTLRALPAPEQSAELLASMLAGIAIHGGRQALALDLPPHEVGLFATALAHAGLKHLAPVHMENIDRIASGLHAQ</sequence>
<dbReference type="GO" id="GO:0003700">
    <property type="term" value="F:DNA-binding transcription factor activity"/>
    <property type="evidence" value="ECO:0007669"/>
    <property type="project" value="TreeGrafter"/>
</dbReference>
<proteinExistence type="predicted"/>
<dbReference type="InterPro" id="IPR001647">
    <property type="entry name" value="HTH_TetR"/>
</dbReference>